<feature type="domain" description="CBM6" evidence="6">
    <location>
        <begin position="484"/>
        <end position="616"/>
    </location>
</feature>
<evidence type="ECO:0000256" key="1">
    <source>
        <dbReference type="ARBA" id="ARBA00009743"/>
    </source>
</evidence>
<dbReference type="InterPro" id="IPR005084">
    <property type="entry name" value="CBM6"/>
</dbReference>
<dbReference type="InterPro" id="IPR008979">
    <property type="entry name" value="Galactose-bd-like_sf"/>
</dbReference>
<organism evidence="7 8">
    <name type="scientific">Micropruina glycogenica</name>
    <dbReference type="NCBI Taxonomy" id="75385"/>
    <lineage>
        <taxon>Bacteria</taxon>
        <taxon>Bacillati</taxon>
        <taxon>Actinomycetota</taxon>
        <taxon>Actinomycetes</taxon>
        <taxon>Propionibacteriales</taxon>
        <taxon>Nocardioidaceae</taxon>
        <taxon>Micropruina</taxon>
    </lineage>
</organism>
<dbReference type="PROSITE" id="PS51175">
    <property type="entry name" value="CBM6"/>
    <property type="match status" value="1"/>
</dbReference>
<keyword evidence="8" id="KW-1185">Reference proteome</keyword>
<dbReference type="SUPFAM" id="SSF49785">
    <property type="entry name" value="Galactose-binding domain-like"/>
    <property type="match status" value="1"/>
</dbReference>
<evidence type="ECO:0000259" key="6">
    <source>
        <dbReference type="PROSITE" id="PS51175"/>
    </source>
</evidence>
<evidence type="ECO:0000256" key="4">
    <source>
        <dbReference type="ARBA" id="ARBA00023295"/>
    </source>
</evidence>
<dbReference type="PROSITE" id="PS51318">
    <property type="entry name" value="TAT"/>
    <property type="match status" value="1"/>
</dbReference>
<evidence type="ECO:0000256" key="2">
    <source>
        <dbReference type="ARBA" id="ARBA00022729"/>
    </source>
</evidence>
<dbReference type="InterPro" id="IPR006311">
    <property type="entry name" value="TAT_signal"/>
</dbReference>
<feature type="signal peptide" evidence="5">
    <location>
        <begin position="1"/>
        <end position="31"/>
    </location>
</feature>
<dbReference type="Gene3D" id="3.20.20.70">
    <property type="entry name" value="Aldolase class I"/>
    <property type="match status" value="1"/>
</dbReference>
<dbReference type="SUPFAM" id="SSF51445">
    <property type="entry name" value="(Trans)glycosidases"/>
    <property type="match status" value="1"/>
</dbReference>
<evidence type="ECO:0000256" key="5">
    <source>
        <dbReference type="SAM" id="SignalP"/>
    </source>
</evidence>
<dbReference type="GO" id="GO:0005975">
    <property type="term" value="P:carbohydrate metabolic process"/>
    <property type="evidence" value="ECO:0007669"/>
    <property type="project" value="InterPro"/>
</dbReference>
<dbReference type="PANTHER" id="PTHR11452:SF42">
    <property type="entry name" value="ALPHA-GALACTOSIDASE"/>
    <property type="match status" value="1"/>
</dbReference>
<protein>
    <submittedName>
        <fullName evidence="7">Isomalto-dextranase</fullName>
        <ecNumber evidence="7">3.2.1.94</ecNumber>
    </submittedName>
</protein>
<dbReference type="GO" id="GO:0030246">
    <property type="term" value="F:carbohydrate binding"/>
    <property type="evidence" value="ECO:0007669"/>
    <property type="project" value="InterPro"/>
</dbReference>
<dbReference type="RefSeq" id="WP_158681076.1">
    <property type="nucleotide sequence ID" value="NZ_BAAAGO010000021.1"/>
</dbReference>
<evidence type="ECO:0000256" key="3">
    <source>
        <dbReference type="ARBA" id="ARBA00022801"/>
    </source>
</evidence>
<evidence type="ECO:0000313" key="8">
    <source>
        <dbReference type="Proteomes" id="UP000238164"/>
    </source>
</evidence>
<gene>
    <name evidence="7" type="primary">imd</name>
    <name evidence="7" type="ORF">MPLG2_2405</name>
</gene>
<dbReference type="GO" id="GO:0033923">
    <property type="term" value="F:glucan 1,6-alpha-isomaltosidase activity"/>
    <property type="evidence" value="ECO:0007669"/>
    <property type="project" value="UniProtKB-EC"/>
</dbReference>
<sequence>MVPTSRRTFLGGIAAAAASAAAVVSTPAAQGAVELSPTSRDAVWSRRGAGPLYWNTYGYNFPHDAPIPEAEWQANIDWLAREYAPFGYTMANTDGWVEWSTRTTPNGYVISYNDEWEHDWAYWKGYLEQRGMELGVYYNPLWVTESSLRDRSKKVLGRPDVAVADLVADGDLFSTKGAGLGLYWLDVARPGAKEYVQGYVRYFAALGVRYLRVDFLSWFESGTDAGIGRVGVAHGREAYETALRWMDEAAGADMMLSLVMPHLHEDAKLELRHGDMVRINADADRGGWARLSGGRQSYQSVWPNWHNPFCGFTGWSHRAGRGQLILDGDFLMPSTFSTDEERKTMMNLMVIAGSPLTIGDTHATIDGHGWVFTNRELLELNAAGLSGRPLFLNGRRYWDDPGSRDTERWAGQLPDGGWAVALFNRGDTETVTKSIDFAADLGFDGGATVRDLWTHSEQADQVGISVSLAPHTSRIFRVTPKTGRRFQAVFAAWGGGANFNNNHLHHRAIGFVDKLEAASEAPQVTFAVNSPTAGIRPIRYRYANSMGYRSTMTVTVQRVDGSTVAAPFQVGFPHLSAWDVWGTVPGEINLGRGLNLITIGRSSQDVGAINLNFIEV</sequence>
<dbReference type="EMBL" id="LT985188">
    <property type="protein sequence ID" value="SPD87435.1"/>
    <property type="molecule type" value="Genomic_DNA"/>
</dbReference>
<dbReference type="InterPro" id="IPR017853">
    <property type="entry name" value="GH"/>
</dbReference>
<proteinExistence type="inferred from homology"/>
<comment type="similarity">
    <text evidence="1">Belongs to the glycosyl hydrolase 27 family.</text>
</comment>
<dbReference type="Gene3D" id="2.60.120.260">
    <property type="entry name" value="Galactose-binding domain-like"/>
    <property type="match status" value="1"/>
</dbReference>
<dbReference type="InterPro" id="IPR013780">
    <property type="entry name" value="Glyco_hydro_b"/>
</dbReference>
<keyword evidence="3 7" id="KW-0378">Hydrolase</keyword>
<feature type="chain" id="PRO_5014718362" evidence="5">
    <location>
        <begin position="32"/>
        <end position="616"/>
    </location>
</feature>
<dbReference type="Gene3D" id="2.60.40.1180">
    <property type="entry name" value="Golgi alpha-mannosidase II"/>
    <property type="match status" value="1"/>
</dbReference>
<dbReference type="InterPro" id="IPR013785">
    <property type="entry name" value="Aldolase_TIM"/>
</dbReference>
<dbReference type="EC" id="3.2.1.94" evidence="7"/>
<accession>A0A2N9JH68</accession>
<reference evidence="7 8" key="1">
    <citation type="submission" date="2018-02" db="EMBL/GenBank/DDBJ databases">
        <authorList>
            <person name="Cohen D.B."/>
            <person name="Kent A.D."/>
        </authorList>
    </citation>
    <scope>NUCLEOTIDE SEQUENCE [LARGE SCALE GENOMIC DNA]</scope>
    <source>
        <strain evidence="7">1</strain>
    </source>
</reference>
<dbReference type="Pfam" id="PF17801">
    <property type="entry name" value="Melibiase_C"/>
    <property type="match status" value="1"/>
</dbReference>
<dbReference type="KEGG" id="mgg:MPLG2_2405"/>
<name>A0A2N9JH68_9ACTN</name>
<keyword evidence="2 5" id="KW-0732">Signal</keyword>
<dbReference type="PANTHER" id="PTHR11452">
    <property type="entry name" value="ALPHA-GALACTOSIDASE/ALPHA-N-ACETYLGALACTOSAMINIDASE"/>
    <property type="match status" value="1"/>
</dbReference>
<dbReference type="SUPFAM" id="SSF51011">
    <property type="entry name" value="Glycosyl hydrolase domain"/>
    <property type="match status" value="1"/>
</dbReference>
<dbReference type="Proteomes" id="UP000238164">
    <property type="component" value="Chromosome 1"/>
</dbReference>
<evidence type="ECO:0000313" key="7">
    <source>
        <dbReference type="EMBL" id="SPD87435.1"/>
    </source>
</evidence>
<dbReference type="InterPro" id="IPR041233">
    <property type="entry name" value="Melibiase_C"/>
</dbReference>
<dbReference type="AlphaFoldDB" id="A0A2N9JH68"/>
<dbReference type="InterPro" id="IPR002241">
    <property type="entry name" value="Glyco_hydro_27"/>
</dbReference>
<keyword evidence="4 7" id="KW-0326">Glycosidase</keyword>
<dbReference type="OrthoDB" id="9807519at2"/>